<evidence type="ECO:0000256" key="1">
    <source>
        <dbReference type="SAM" id="MobiDB-lite"/>
    </source>
</evidence>
<dbReference type="EMBL" id="KQ971319">
    <property type="protein sequence ID" value="KYB28822.1"/>
    <property type="molecule type" value="Genomic_DNA"/>
</dbReference>
<accession>A0A139WLK9</accession>
<dbReference type="InParanoid" id="A0A139WLK9"/>
<organism evidence="2 3">
    <name type="scientific">Tribolium castaneum</name>
    <name type="common">Red flour beetle</name>
    <dbReference type="NCBI Taxonomy" id="7070"/>
    <lineage>
        <taxon>Eukaryota</taxon>
        <taxon>Metazoa</taxon>
        <taxon>Ecdysozoa</taxon>
        <taxon>Arthropoda</taxon>
        <taxon>Hexapoda</taxon>
        <taxon>Insecta</taxon>
        <taxon>Pterygota</taxon>
        <taxon>Neoptera</taxon>
        <taxon>Endopterygota</taxon>
        <taxon>Coleoptera</taxon>
        <taxon>Polyphaga</taxon>
        <taxon>Cucujiformia</taxon>
        <taxon>Tenebrionidae</taxon>
        <taxon>Tenebrionidae incertae sedis</taxon>
        <taxon>Tribolium</taxon>
    </lineage>
</organism>
<sequence>MEDKTYGIKTHLVEEFRQLQISRQKSTMVFVGNCSLSINSAPIRTTVEAGNGIISITPFPLFAAGLVGYRIPPQRLNAIFPNIVTILLHPALTIHLMFDTDDQKREFVGQLNLPENESSEGSASASSSSPPSTNPSTDSGI</sequence>
<keyword evidence="3" id="KW-1185">Reference proteome</keyword>
<proteinExistence type="predicted"/>
<evidence type="ECO:0000313" key="2">
    <source>
        <dbReference type="EMBL" id="KYB28822.1"/>
    </source>
</evidence>
<dbReference type="AlphaFoldDB" id="A0A139WLK9"/>
<reference evidence="2 3" key="1">
    <citation type="journal article" date="2008" name="Nature">
        <title>The genome of the model beetle and pest Tribolium castaneum.</title>
        <authorList>
            <consortium name="Tribolium Genome Sequencing Consortium"/>
            <person name="Richards S."/>
            <person name="Gibbs R.A."/>
            <person name="Weinstock G.M."/>
            <person name="Brown S.J."/>
            <person name="Denell R."/>
            <person name="Beeman R.W."/>
            <person name="Gibbs R."/>
            <person name="Beeman R.W."/>
            <person name="Brown S.J."/>
            <person name="Bucher G."/>
            <person name="Friedrich M."/>
            <person name="Grimmelikhuijzen C.J."/>
            <person name="Klingler M."/>
            <person name="Lorenzen M."/>
            <person name="Richards S."/>
            <person name="Roth S."/>
            <person name="Schroder R."/>
            <person name="Tautz D."/>
            <person name="Zdobnov E.M."/>
            <person name="Muzny D."/>
            <person name="Gibbs R.A."/>
            <person name="Weinstock G.M."/>
            <person name="Attaway T."/>
            <person name="Bell S."/>
            <person name="Buhay C.J."/>
            <person name="Chandrabose M.N."/>
            <person name="Chavez D."/>
            <person name="Clerk-Blankenburg K.P."/>
            <person name="Cree A."/>
            <person name="Dao M."/>
            <person name="Davis C."/>
            <person name="Chacko J."/>
            <person name="Dinh H."/>
            <person name="Dugan-Rocha S."/>
            <person name="Fowler G."/>
            <person name="Garner T.T."/>
            <person name="Garnes J."/>
            <person name="Gnirke A."/>
            <person name="Hawes A."/>
            <person name="Hernandez J."/>
            <person name="Hines S."/>
            <person name="Holder M."/>
            <person name="Hume J."/>
            <person name="Jhangiani S.N."/>
            <person name="Joshi V."/>
            <person name="Khan Z.M."/>
            <person name="Jackson L."/>
            <person name="Kovar C."/>
            <person name="Kowis A."/>
            <person name="Lee S."/>
            <person name="Lewis L.R."/>
            <person name="Margolis J."/>
            <person name="Morgan M."/>
            <person name="Nazareth L.V."/>
            <person name="Nguyen N."/>
            <person name="Okwuonu G."/>
            <person name="Parker D."/>
            <person name="Richards S."/>
            <person name="Ruiz S.J."/>
            <person name="Santibanez J."/>
            <person name="Savard J."/>
            <person name="Scherer S.E."/>
            <person name="Schneider B."/>
            <person name="Sodergren E."/>
            <person name="Tautz D."/>
            <person name="Vattahil S."/>
            <person name="Villasana D."/>
            <person name="White C.S."/>
            <person name="Wright R."/>
            <person name="Park Y."/>
            <person name="Beeman R.W."/>
            <person name="Lord J."/>
            <person name="Oppert B."/>
            <person name="Lorenzen M."/>
            <person name="Brown S."/>
            <person name="Wang L."/>
            <person name="Savard J."/>
            <person name="Tautz D."/>
            <person name="Richards S."/>
            <person name="Weinstock G."/>
            <person name="Gibbs R.A."/>
            <person name="Liu Y."/>
            <person name="Worley K."/>
            <person name="Weinstock G."/>
            <person name="Elsik C.G."/>
            <person name="Reese J.T."/>
            <person name="Elhaik E."/>
            <person name="Landan G."/>
            <person name="Graur D."/>
            <person name="Arensburger P."/>
            <person name="Atkinson P."/>
            <person name="Beeman R.W."/>
            <person name="Beidler J."/>
            <person name="Brown S.J."/>
            <person name="Demuth J.P."/>
            <person name="Drury D.W."/>
            <person name="Du Y.Z."/>
            <person name="Fujiwara H."/>
            <person name="Lorenzen M."/>
            <person name="Maselli V."/>
            <person name="Osanai M."/>
            <person name="Park Y."/>
            <person name="Robertson H.M."/>
            <person name="Tu Z."/>
            <person name="Wang J.J."/>
            <person name="Wang S."/>
            <person name="Richards S."/>
            <person name="Song H."/>
            <person name="Zhang L."/>
            <person name="Sodergren E."/>
            <person name="Werner D."/>
            <person name="Stanke M."/>
            <person name="Morgenstern B."/>
            <person name="Solovyev V."/>
            <person name="Kosarev P."/>
            <person name="Brown G."/>
            <person name="Chen H.C."/>
            <person name="Ermolaeva O."/>
            <person name="Hlavina W."/>
            <person name="Kapustin Y."/>
            <person name="Kiryutin B."/>
            <person name="Kitts P."/>
            <person name="Maglott D."/>
            <person name="Pruitt K."/>
            <person name="Sapojnikov V."/>
            <person name="Souvorov A."/>
            <person name="Mackey A.J."/>
            <person name="Waterhouse R.M."/>
            <person name="Wyder S."/>
            <person name="Zdobnov E.M."/>
            <person name="Zdobnov E.M."/>
            <person name="Wyder S."/>
            <person name="Kriventseva E.V."/>
            <person name="Kadowaki T."/>
            <person name="Bork P."/>
            <person name="Aranda M."/>
            <person name="Bao R."/>
            <person name="Beermann A."/>
            <person name="Berns N."/>
            <person name="Bolognesi R."/>
            <person name="Bonneton F."/>
            <person name="Bopp D."/>
            <person name="Brown S.J."/>
            <person name="Bucher G."/>
            <person name="Butts T."/>
            <person name="Chaumot A."/>
            <person name="Denell R.E."/>
            <person name="Ferrier D.E."/>
            <person name="Friedrich M."/>
            <person name="Gordon C.M."/>
            <person name="Jindra M."/>
            <person name="Klingler M."/>
            <person name="Lan Q."/>
            <person name="Lattorff H.M."/>
            <person name="Laudet V."/>
            <person name="von Levetsow C."/>
            <person name="Liu Z."/>
            <person name="Lutz R."/>
            <person name="Lynch J.A."/>
            <person name="da Fonseca R.N."/>
            <person name="Posnien N."/>
            <person name="Reuter R."/>
            <person name="Roth S."/>
            <person name="Savard J."/>
            <person name="Schinko J.B."/>
            <person name="Schmitt C."/>
            <person name="Schoppmeier M."/>
            <person name="Schroder R."/>
            <person name="Shippy T.D."/>
            <person name="Simonnet F."/>
            <person name="Marques-Souza H."/>
            <person name="Tautz D."/>
            <person name="Tomoyasu Y."/>
            <person name="Trauner J."/>
            <person name="Van der Zee M."/>
            <person name="Vervoort M."/>
            <person name="Wittkopp N."/>
            <person name="Wimmer E.A."/>
            <person name="Yang X."/>
            <person name="Jones A.K."/>
            <person name="Sattelle D.B."/>
            <person name="Ebert P.R."/>
            <person name="Nelson D."/>
            <person name="Scott J.G."/>
            <person name="Beeman R.W."/>
            <person name="Muthukrishnan S."/>
            <person name="Kramer K.J."/>
            <person name="Arakane Y."/>
            <person name="Beeman R.W."/>
            <person name="Zhu Q."/>
            <person name="Hogenkamp D."/>
            <person name="Dixit R."/>
            <person name="Oppert B."/>
            <person name="Jiang H."/>
            <person name="Zou Z."/>
            <person name="Marshall J."/>
            <person name="Elpidina E."/>
            <person name="Vinokurov K."/>
            <person name="Oppert C."/>
            <person name="Zou Z."/>
            <person name="Evans J."/>
            <person name="Lu Z."/>
            <person name="Zhao P."/>
            <person name="Sumathipala N."/>
            <person name="Altincicek B."/>
            <person name="Vilcinskas A."/>
            <person name="Williams M."/>
            <person name="Hultmark D."/>
            <person name="Hetru C."/>
            <person name="Jiang H."/>
            <person name="Grimmelikhuijzen C.J."/>
            <person name="Hauser F."/>
            <person name="Cazzamali G."/>
            <person name="Williamson M."/>
            <person name="Park Y."/>
            <person name="Li B."/>
            <person name="Tanaka Y."/>
            <person name="Predel R."/>
            <person name="Neupert S."/>
            <person name="Schachtner J."/>
            <person name="Verleyen P."/>
            <person name="Raible F."/>
            <person name="Bork P."/>
            <person name="Friedrich M."/>
            <person name="Walden K.K."/>
            <person name="Robertson H.M."/>
            <person name="Angeli S."/>
            <person name="Foret S."/>
            <person name="Bucher G."/>
            <person name="Schuetz S."/>
            <person name="Maleszka R."/>
            <person name="Wimmer E.A."/>
            <person name="Beeman R.W."/>
            <person name="Lorenzen M."/>
            <person name="Tomoyasu Y."/>
            <person name="Miller S.C."/>
            <person name="Grossmann D."/>
            <person name="Bucher G."/>
        </authorList>
    </citation>
    <scope>NUCLEOTIDE SEQUENCE [LARGE SCALE GENOMIC DNA]</scope>
    <source>
        <strain evidence="2 3">Georgia GA2</strain>
    </source>
</reference>
<name>A0A139WLK9_TRICA</name>
<feature type="region of interest" description="Disordered" evidence="1">
    <location>
        <begin position="112"/>
        <end position="141"/>
    </location>
</feature>
<reference evidence="2 3" key="2">
    <citation type="journal article" date="2010" name="Nucleic Acids Res.">
        <title>BeetleBase in 2010: revisions to provide comprehensive genomic information for Tribolium castaneum.</title>
        <authorList>
            <person name="Kim H.S."/>
            <person name="Murphy T."/>
            <person name="Xia J."/>
            <person name="Caragea D."/>
            <person name="Park Y."/>
            <person name="Beeman R.W."/>
            <person name="Lorenzen M.D."/>
            <person name="Butcher S."/>
            <person name="Manak J.R."/>
            <person name="Brown S.J."/>
        </authorList>
    </citation>
    <scope>GENOME REANNOTATION</scope>
    <source>
        <strain evidence="2 3">Georgia GA2</strain>
    </source>
</reference>
<protein>
    <submittedName>
        <fullName evidence="2">Uncharacterized protein</fullName>
    </submittedName>
</protein>
<gene>
    <name evidence="2" type="primary">AUGUSTUS-3.0.2_32311</name>
    <name evidence="2" type="ORF">TcasGA2_TC032311</name>
</gene>
<evidence type="ECO:0000313" key="3">
    <source>
        <dbReference type="Proteomes" id="UP000007266"/>
    </source>
</evidence>
<feature type="compositionally biased region" description="Low complexity" evidence="1">
    <location>
        <begin position="114"/>
        <end position="141"/>
    </location>
</feature>
<dbReference type="Proteomes" id="UP000007266">
    <property type="component" value="Linkage group 3"/>
</dbReference>